<dbReference type="EMBL" id="JABDHM010000063">
    <property type="protein sequence ID" value="KAF5219785.1"/>
    <property type="molecule type" value="Genomic_DNA"/>
</dbReference>
<dbReference type="VEuPathDB" id="TriTrypDB:BCY84_06795"/>
<dbReference type="InterPro" id="IPR027417">
    <property type="entry name" value="P-loop_NTPase"/>
</dbReference>
<accession>A0A7J6Y005</accession>
<feature type="compositionally biased region" description="Low complexity" evidence="4">
    <location>
        <begin position="187"/>
        <end position="199"/>
    </location>
</feature>
<evidence type="ECO:0000256" key="5">
    <source>
        <dbReference type="SAM" id="Phobius"/>
    </source>
</evidence>
<dbReference type="VEuPathDB" id="TriTrypDB:ECC02_007213"/>
<evidence type="ECO:0000259" key="6">
    <source>
        <dbReference type="SMART" id="SM00382"/>
    </source>
</evidence>
<keyword evidence="5" id="KW-0472">Membrane</keyword>
<evidence type="ECO:0000256" key="3">
    <source>
        <dbReference type="ARBA" id="ARBA00022840"/>
    </source>
</evidence>
<feature type="transmembrane region" description="Helical" evidence="5">
    <location>
        <begin position="12"/>
        <end position="32"/>
    </location>
</feature>
<dbReference type="InterPro" id="IPR050221">
    <property type="entry name" value="26S_Proteasome_ATPase"/>
</dbReference>
<evidence type="ECO:0000313" key="7">
    <source>
        <dbReference type="EMBL" id="KAF5219785.1"/>
    </source>
</evidence>
<dbReference type="FunFam" id="3.40.50.300:FF:002589">
    <property type="entry name" value="Putative AAA family ATPase"/>
    <property type="match status" value="1"/>
</dbReference>
<keyword evidence="5" id="KW-0812">Transmembrane</keyword>
<feature type="domain" description="AAA+ ATPase" evidence="6">
    <location>
        <begin position="1093"/>
        <end position="1218"/>
    </location>
</feature>
<dbReference type="PANTHER" id="PTHR23073">
    <property type="entry name" value="26S PROTEASOME REGULATORY SUBUNIT"/>
    <property type="match status" value="1"/>
</dbReference>
<dbReference type="CDD" id="cd19481">
    <property type="entry name" value="RecA-like_protease"/>
    <property type="match status" value="1"/>
</dbReference>
<evidence type="ECO:0000256" key="2">
    <source>
        <dbReference type="ARBA" id="ARBA00022741"/>
    </source>
</evidence>
<comment type="caution">
    <text evidence="7">The sequence shown here is derived from an EMBL/GenBank/DDBJ whole genome shotgun (WGS) entry which is preliminary data.</text>
</comment>
<keyword evidence="2" id="KW-0547">Nucleotide-binding</keyword>
<reference evidence="7 8" key="1">
    <citation type="journal article" date="2019" name="Genome Biol. Evol.">
        <title>Nanopore Sequencing Significantly Improves Genome Assembly of the Protozoan Parasite Trypanosoma cruzi.</title>
        <authorList>
            <person name="Diaz-Viraque F."/>
            <person name="Pita S."/>
            <person name="Greif G."/>
            <person name="de Souza R.C.M."/>
            <person name="Iraola G."/>
            <person name="Robello C."/>
        </authorList>
    </citation>
    <scope>NUCLEOTIDE SEQUENCE [LARGE SCALE GENOMIC DNA]</scope>
    <source>
        <strain evidence="7 8">Berenice</strain>
    </source>
</reference>
<dbReference type="Pfam" id="PF00004">
    <property type="entry name" value="AAA"/>
    <property type="match status" value="2"/>
</dbReference>
<feature type="domain" description="AAA+ ATPase" evidence="6">
    <location>
        <begin position="834"/>
        <end position="955"/>
    </location>
</feature>
<proteinExistence type="inferred from homology"/>
<organism evidence="7 8">
    <name type="scientific">Trypanosoma cruzi</name>
    <dbReference type="NCBI Taxonomy" id="5693"/>
    <lineage>
        <taxon>Eukaryota</taxon>
        <taxon>Discoba</taxon>
        <taxon>Euglenozoa</taxon>
        <taxon>Kinetoplastea</taxon>
        <taxon>Metakinetoplastina</taxon>
        <taxon>Trypanosomatida</taxon>
        <taxon>Trypanosomatidae</taxon>
        <taxon>Trypanosoma</taxon>
        <taxon>Schizotrypanum</taxon>
    </lineage>
</organism>
<dbReference type="Proteomes" id="UP000583944">
    <property type="component" value="Unassembled WGS sequence"/>
</dbReference>
<name>A0A7J6Y005_TRYCR</name>
<dbReference type="Gene3D" id="3.40.50.300">
    <property type="entry name" value="P-loop containing nucleotide triphosphate hydrolases"/>
    <property type="match status" value="2"/>
</dbReference>
<dbReference type="GO" id="GO:0005524">
    <property type="term" value="F:ATP binding"/>
    <property type="evidence" value="ECO:0007669"/>
    <property type="project" value="UniProtKB-KW"/>
</dbReference>
<dbReference type="Gene3D" id="1.10.8.60">
    <property type="match status" value="1"/>
</dbReference>
<dbReference type="SMART" id="SM00382">
    <property type="entry name" value="AAA"/>
    <property type="match status" value="2"/>
</dbReference>
<gene>
    <name evidence="7" type="ORF">ECC02_007213</name>
</gene>
<dbReference type="GO" id="GO:0016887">
    <property type="term" value="F:ATP hydrolysis activity"/>
    <property type="evidence" value="ECO:0007669"/>
    <property type="project" value="InterPro"/>
</dbReference>
<dbReference type="InterPro" id="IPR054472">
    <property type="entry name" value="WHD"/>
</dbReference>
<protein>
    <recommendedName>
        <fullName evidence="6">AAA+ ATPase domain-containing protein</fullName>
    </recommendedName>
</protein>
<feature type="region of interest" description="Disordered" evidence="4">
    <location>
        <begin position="549"/>
        <end position="568"/>
    </location>
</feature>
<feature type="region of interest" description="Disordered" evidence="4">
    <location>
        <begin position="162"/>
        <end position="200"/>
    </location>
</feature>
<comment type="similarity">
    <text evidence="1">Belongs to the AAA ATPase family.</text>
</comment>
<dbReference type="InterPro" id="IPR003593">
    <property type="entry name" value="AAA+_ATPase"/>
</dbReference>
<keyword evidence="5" id="KW-1133">Transmembrane helix</keyword>
<keyword evidence="3" id="KW-0067">ATP-binding</keyword>
<dbReference type="InterPro" id="IPR003959">
    <property type="entry name" value="ATPase_AAA_core"/>
</dbReference>
<dbReference type="SUPFAM" id="SSF52540">
    <property type="entry name" value="P-loop containing nucleoside triphosphate hydrolases"/>
    <property type="match status" value="2"/>
</dbReference>
<evidence type="ECO:0000256" key="4">
    <source>
        <dbReference type="SAM" id="MobiDB-lite"/>
    </source>
</evidence>
<dbReference type="Pfam" id="PF22977">
    <property type="entry name" value="WHD"/>
    <property type="match status" value="1"/>
</dbReference>
<evidence type="ECO:0000256" key="1">
    <source>
        <dbReference type="ARBA" id="ARBA00006914"/>
    </source>
</evidence>
<evidence type="ECO:0000313" key="8">
    <source>
        <dbReference type="Proteomes" id="UP000583944"/>
    </source>
</evidence>
<sequence length="1303" mass="145633">MPSSLGTGLEFVLSSFFPFISLLCVRHIYIYIHFPFGSNTRFSPYSFAFFVAVQGRKKPHRGRTSFTASECLSACVCLCLCLFERRLISMAKRQRRQRSPDANFAREAATVAAGNKSQFGEEEKKEMAMNKQLDLFAPILQHYISLLAPTWTVGPGVGSDDGAQVTNDVKPASRPVLNGKGTGDVGSQEQQQPEQNSSEFSLPQRYEVLNSFVFPSTVNGYLSRVSLLPDDDNSGIEMKRHRVESFPHQKEREEKLLESICRIAEARLPPFADDSEFIAAHESRYVWNEWVALTSVFANANTQLLRMVTTAKLDLFQQCRPCQKVAIDMYTSHITTRLQKMRLPPRVVRVAQKLQLQPREMETLTYVLVCHCGSVWPLNCGGNGSLTPAALALHNNLSSFQLMHFLADYREHIKQGMLTSDIKLKSSFMDCRLAMPQEVIAALSGDSLSEEQLIRLEKTALAEILVEEREDTNMTAAAGTSGEKAMDKTEKTYHPNNEDAEEEMSNCTSGGSTPNLEALVVDPNILQVGEEGNIETAVTERLQKLLSNLQQPQQGGGTTGRNGSVASSTSCVVTGSTLHVPYASDIDYMDESFKLIANVVRLRGAESEIKDEDEAIFTPKTKMEAMIRELRGKVRVATAIHRSRTEATIKAGKFLPRIEALSQRLQLSDLEKRIMLLLIGNVVSNDILIAINGRYVMREGQRVLTVGYILFVLCDNLKERVAARRSFYQSGPLISNSVLSLSLDGGGRTCFNTDLMDYVVDIDRKIVDYLMGTETETAEMVPGSRLYMPVVPMEKVVLPKNTTDMVVTTIQHYTLFEQCKRSCGFHEGLGTSTGGLVFLFYGPSGTGKTMLANAVAHELRKRILLVSLLQFKNDTKAPEMLRFIFREAKLNDAIVFFDECESIFESRETNPLVTSILAEFEKYDGLIVLATNKAQLIDEAMNRRISLMVEFRLPDQQMREKIWRAHLPSNLTLHEDVSIATLALNYELSGGLIRNATLAALNRAVAREKTSTPTLCMRDFEEGARLQLRGFFLAAEKPPGASTESYITPKRSLADLVVERQTQKQLDAVARLSKGRSTLFSQWGFNEDDCVDQGALYLFHGPSGTGKSLAVEGIAYECAATIRLCNVAELLLVGALKVHEVFDEGRKLGAIIVFDEAQVLFNHSEQSLHVAKLIYYHAVRYPRPVIFIATTGTPEASSIDVRATPLIFQQEILFRLPTQQLRRELWRRALPERMPVADDIDLDVLSETPVSAKTIHSAAFNACCSVAMLNSEERRLTMQMLRDELENIRLKEKHCQPHSVMFA</sequence>